<protein>
    <submittedName>
        <fullName evidence="2">Uncharacterized protein</fullName>
    </submittedName>
</protein>
<dbReference type="EMBL" id="BOMP01000159">
    <property type="protein sequence ID" value="GIE45330.1"/>
    <property type="molecule type" value="Genomic_DNA"/>
</dbReference>
<name>A0A7W7HK44_9ACTN</name>
<sequence length="373" mass="40330">MAEQVLFSGTVGVSYGQVYLAGEEPPGMDESFAGQVNGLCGAAVPGSLFLVTGIKEGSVPMTVELHPSEPPLSDAWEEIVEVSFANPSPRPELQEWGGEGNHPFRLEPGSYRIRYCARMMDEAWDVESNYDDDLIDAYLLQFWPSPAEPDRIIRQTSRCAAYWHQANRQAEPSPEQAATETAQLADAEEEWLLRVFQGRVPNQRLRAVALAGYSHSLNDIDMDLTFALAEADDGVHRAVAAWAALRALEIARLTELPELAPSVAAIRQGGRAVAPFDGTGYWYGALTSPIPETPVPPLSPVPAAHTPDGEVPEDHTQIRETAAIYALLATGEADSLAAALSAATSAAEAFGGDLYLQFLSDLRQAFPEPGSRR</sequence>
<proteinExistence type="predicted"/>
<gene>
    <name evidence="1" type="ORF">Alo02nite_82280</name>
    <name evidence="2" type="ORF">BJ964_006161</name>
</gene>
<evidence type="ECO:0000313" key="4">
    <source>
        <dbReference type="Proteomes" id="UP000631312"/>
    </source>
</evidence>
<organism evidence="2 3">
    <name type="scientific">Actinoplanes lobatus</name>
    <dbReference type="NCBI Taxonomy" id="113568"/>
    <lineage>
        <taxon>Bacteria</taxon>
        <taxon>Bacillati</taxon>
        <taxon>Actinomycetota</taxon>
        <taxon>Actinomycetes</taxon>
        <taxon>Micromonosporales</taxon>
        <taxon>Micromonosporaceae</taxon>
        <taxon>Actinoplanes</taxon>
    </lineage>
</organism>
<reference evidence="2 3" key="1">
    <citation type="submission" date="2020-08" db="EMBL/GenBank/DDBJ databases">
        <title>Sequencing the genomes of 1000 actinobacteria strains.</title>
        <authorList>
            <person name="Klenk H.-P."/>
        </authorList>
    </citation>
    <scope>NUCLEOTIDE SEQUENCE [LARGE SCALE GENOMIC DNA]</scope>
    <source>
        <strain evidence="2 3">DSM 43150</strain>
    </source>
</reference>
<dbReference type="AlphaFoldDB" id="A0A7W7HK44"/>
<reference evidence="1 4" key="2">
    <citation type="submission" date="2021-01" db="EMBL/GenBank/DDBJ databases">
        <title>Whole genome shotgun sequence of Actinoplanes lobatus NBRC 12513.</title>
        <authorList>
            <person name="Komaki H."/>
            <person name="Tamura T."/>
        </authorList>
    </citation>
    <scope>NUCLEOTIDE SEQUENCE [LARGE SCALE GENOMIC DNA]</scope>
    <source>
        <strain evidence="1 4">NBRC 12513</strain>
    </source>
</reference>
<evidence type="ECO:0000313" key="3">
    <source>
        <dbReference type="Proteomes" id="UP000590511"/>
    </source>
</evidence>
<evidence type="ECO:0000313" key="2">
    <source>
        <dbReference type="EMBL" id="MBB4752000.1"/>
    </source>
</evidence>
<dbReference type="EMBL" id="JACHNC010000001">
    <property type="protein sequence ID" value="MBB4752000.1"/>
    <property type="molecule type" value="Genomic_DNA"/>
</dbReference>
<dbReference type="RefSeq" id="WP_188123936.1">
    <property type="nucleotide sequence ID" value="NZ_BOMP01000159.1"/>
</dbReference>
<evidence type="ECO:0000313" key="1">
    <source>
        <dbReference type="EMBL" id="GIE45330.1"/>
    </source>
</evidence>
<keyword evidence="4" id="KW-1185">Reference proteome</keyword>
<accession>A0A7W7HK44</accession>
<dbReference type="Proteomes" id="UP000631312">
    <property type="component" value="Unassembled WGS sequence"/>
</dbReference>
<comment type="caution">
    <text evidence="2">The sequence shown here is derived from an EMBL/GenBank/DDBJ whole genome shotgun (WGS) entry which is preliminary data.</text>
</comment>
<dbReference type="Proteomes" id="UP000590511">
    <property type="component" value="Unassembled WGS sequence"/>
</dbReference>